<dbReference type="Proteomes" id="UP000199365">
    <property type="component" value="Unassembled WGS sequence"/>
</dbReference>
<proteinExistence type="predicted"/>
<organism evidence="1 2">
    <name type="scientific">Paraburkholderia tuberum</name>
    <dbReference type="NCBI Taxonomy" id="157910"/>
    <lineage>
        <taxon>Bacteria</taxon>
        <taxon>Pseudomonadati</taxon>
        <taxon>Pseudomonadota</taxon>
        <taxon>Betaproteobacteria</taxon>
        <taxon>Burkholderiales</taxon>
        <taxon>Burkholderiaceae</taxon>
        <taxon>Paraburkholderia</taxon>
    </lineage>
</organism>
<evidence type="ECO:0000313" key="2">
    <source>
        <dbReference type="Proteomes" id="UP000199365"/>
    </source>
</evidence>
<name>A0A1H1JK38_9BURK</name>
<sequence length="114" mass="13403">MEFTEGQWALLKAYEDRNYVDFIRGHIVRDYPALANDPTLRDRLNAAFARTKLLRFTHDVPIVDFLYVEATTPEFYSIPAVIAWLYKSGVPGEQRFEMLMQATGKRQQEMKEKR</sequence>
<evidence type="ECO:0000313" key="1">
    <source>
        <dbReference type="EMBL" id="SDR50401.1"/>
    </source>
</evidence>
<protein>
    <submittedName>
        <fullName evidence="1">Uncharacterized protein</fullName>
    </submittedName>
</protein>
<dbReference type="AlphaFoldDB" id="A0A1H1JK38"/>
<accession>A0A1H1JK38</accession>
<dbReference type="STRING" id="157910.SAMN05445850_5055"/>
<keyword evidence="2" id="KW-1185">Reference proteome</keyword>
<gene>
    <name evidence="1" type="ORF">SAMN05445850_5055</name>
</gene>
<reference evidence="2" key="1">
    <citation type="submission" date="2016-10" db="EMBL/GenBank/DDBJ databases">
        <authorList>
            <person name="Varghese N."/>
            <person name="Submissions S."/>
        </authorList>
    </citation>
    <scope>NUCLEOTIDE SEQUENCE [LARGE SCALE GENOMIC DNA]</scope>
    <source>
        <strain evidence="2">DUS833</strain>
    </source>
</reference>
<dbReference type="EMBL" id="FNKX01000002">
    <property type="protein sequence ID" value="SDR50401.1"/>
    <property type="molecule type" value="Genomic_DNA"/>
</dbReference>
<dbReference type="RefSeq" id="WP_090807817.1">
    <property type="nucleotide sequence ID" value="NZ_FNKX01000002.1"/>
</dbReference>